<dbReference type="GO" id="GO:0006730">
    <property type="term" value="P:one-carbon metabolic process"/>
    <property type="evidence" value="ECO:0007669"/>
    <property type="project" value="UniProtKB-KW"/>
</dbReference>
<dbReference type="RefSeq" id="XP_033570981.1">
    <property type="nucleotide sequence ID" value="XM_033714428.1"/>
</dbReference>
<evidence type="ECO:0000256" key="3">
    <source>
        <dbReference type="ARBA" id="ARBA00018886"/>
    </source>
</evidence>
<dbReference type="GO" id="GO:0005739">
    <property type="term" value="C:mitochondrion"/>
    <property type="evidence" value="ECO:0007669"/>
    <property type="project" value="TreeGrafter"/>
</dbReference>
<dbReference type="GO" id="GO:0004146">
    <property type="term" value="F:dihydrofolate reductase activity"/>
    <property type="evidence" value="ECO:0007669"/>
    <property type="project" value="UniProtKB-EC"/>
</dbReference>
<sequence length="227" mass="24150">LTLILAATPSLGIGRAGALPWTSLKGDMAFFARVTKRVLPPASTSTSTSTSTSAAASSSPRRTQNAVIMGRKTWDSIPPRFRPLAGRINVVVSRAGVVAGLEEARGKERVLVVGGLGEAVRQLQSGAIKDDDGDGGEVRVGRVFVIGGASLYNQALAMEGARRVLLTKVGREFECDAFFGVDLEGEGARGRGWVRRSRGELEEWVGESVGEGREEGGVPFEFCLFER</sequence>
<dbReference type="Proteomes" id="UP000504636">
    <property type="component" value="Unplaced"/>
</dbReference>
<evidence type="ECO:0000259" key="9">
    <source>
        <dbReference type="PROSITE" id="PS51330"/>
    </source>
</evidence>
<evidence type="ECO:0000256" key="1">
    <source>
        <dbReference type="ARBA" id="ARBA00004903"/>
    </source>
</evidence>
<accession>A0A6A6Y874</accession>
<keyword evidence="4" id="KW-0554">One-carbon metabolism</keyword>
<dbReference type="CDD" id="cd00209">
    <property type="entry name" value="DHFR"/>
    <property type="match status" value="1"/>
</dbReference>
<dbReference type="PANTHER" id="PTHR48069">
    <property type="entry name" value="DIHYDROFOLATE REDUCTASE"/>
    <property type="match status" value="1"/>
</dbReference>
<dbReference type="AlphaFoldDB" id="A0A6A6Y874"/>
<dbReference type="PANTHER" id="PTHR48069:SF3">
    <property type="entry name" value="DIHYDROFOLATE REDUCTASE"/>
    <property type="match status" value="1"/>
</dbReference>
<evidence type="ECO:0000256" key="7">
    <source>
        <dbReference type="RuleBase" id="RU004474"/>
    </source>
</evidence>
<feature type="compositionally biased region" description="Low complexity" evidence="8">
    <location>
        <begin position="42"/>
        <end position="59"/>
    </location>
</feature>
<reference evidence="10 12" key="1">
    <citation type="journal article" date="2020" name="Stud. Mycol.">
        <title>101 Dothideomycetes genomes: a test case for predicting lifestyles and emergence of pathogens.</title>
        <authorList>
            <person name="Haridas S."/>
            <person name="Albert R."/>
            <person name="Binder M."/>
            <person name="Bloem J."/>
            <person name="Labutti K."/>
            <person name="Salamov A."/>
            <person name="Andreopoulos B."/>
            <person name="Baker S."/>
            <person name="Barry K."/>
            <person name="Bills G."/>
            <person name="Bluhm B."/>
            <person name="Cannon C."/>
            <person name="Castanera R."/>
            <person name="Culley D."/>
            <person name="Daum C."/>
            <person name="Ezra D."/>
            <person name="Gonzalez J."/>
            <person name="Henrissat B."/>
            <person name="Kuo A."/>
            <person name="Liang C."/>
            <person name="Lipzen A."/>
            <person name="Lutzoni F."/>
            <person name="Magnuson J."/>
            <person name="Mondo S."/>
            <person name="Nolan M."/>
            <person name="Ohm R."/>
            <person name="Pangilinan J."/>
            <person name="Park H.-J."/>
            <person name="Ramirez L."/>
            <person name="Alfaro M."/>
            <person name="Sun H."/>
            <person name="Tritt A."/>
            <person name="Yoshinaga Y."/>
            <person name="Zwiers L.-H."/>
            <person name="Turgeon B."/>
            <person name="Goodwin S."/>
            <person name="Spatafora J."/>
            <person name="Crous P."/>
            <person name="Grigoriev I."/>
        </authorList>
    </citation>
    <scope>NUCLEOTIDE SEQUENCE</scope>
    <source>
        <strain evidence="10 12">CBS 304.34</strain>
    </source>
</reference>
<reference evidence="12" key="2">
    <citation type="submission" date="2020-04" db="EMBL/GenBank/DDBJ databases">
        <authorList>
            <consortium name="NCBI Genome Project"/>
        </authorList>
    </citation>
    <scope>NUCLEOTIDE SEQUENCE</scope>
    <source>
        <strain evidence="12">CBS 304.34</strain>
    </source>
</reference>
<evidence type="ECO:0000313" key="12">
    <source>
        <dbReference type="RefSeq" id="XP_033570981.1"/>
    </source>
</evidence>
<dbReference type="GO" id="GO:0046655">
    <property type="term" value="P:folic acid metabolic process"/>
    <property type="evidence" value="ECO:0007669"/>
    <property type="project" value="TreeGrafter"/>
</dbReference>
<dbReference type="Pfam" id="PF00186">
    <property type="entry name" value="DHFR_1"/>
    <property type="match status" value="1"/>
</dbReference>
<evidence type="ECO:0000256" key="5">
    <source>
        <dbReference type="ARBA" id="ARBA00022857"/>
    </source>
</evidence>
<feature type="non-terminal residue" evidence="10">
    <location>
        <position position="1"/>
    </location>
</feature>
<dbReference type="InterPro" id="IPR017925">
    <property type="entry name" value="DHFR_CS"/>
</dbReference>
<dbReference type="EC" id="1.5.1.3" evidence="2"/>
<name>A0A6A6Y874_9PEZI</name>
<dbReference type="PROSITE" id="PS00075">
    <property type="entry name" value="DHFR_1"/>
    <property type="match status" value="1"/>
</dbReference>
<dbReference type="InterPro" id="IPR001796">
    <property type="entry name" value="DHFR_dom"/>
</dbReference>
<dbReference type="PROSITE" id="PS51330">
    <property type="entry name" value="DHFR_2"/>
    <property type="match status" value="1"/>
</dbReference>
<evidence type="ECO:0000256" key="8">
    <source>
        <dbReference type="SAM" id="MobiDB-lite"/>
    </source>
</evidence>
<keyword evidence="11" id="KW-1185">Reference proteome</keyword>
<evidence type="ECO:0000313" key="10">
    <source>
        <dbReference type="EMBL" id="KAF2804017.1"/>
    </source>
</evidence>
<feature type="domain" description="DHFR" evidence="9">
    <location>
        <begin position="1"/>
        <end position="227"/>
    </location>
</feature>
<evidence type="ECO:0000256" key="2">
    <source>
        <dbReference type="ARBA" id="ARBA00012856"/>
    </source>
</evidence>
<dbReference type="GeneID" id="54455321"/>
<dbReference type="GO" id="GO:0050661">
    <property type="term" value="F:NADP binding"/>
    <property type="evidence" value="ECO:0007669"/>
    <property type="project" value="InterPro"/>
</dbReference>
<feature type="non-terminal residue" evidence="10">
    <location>
        <position position="227"/>
    </location>
</feature>
<dbReference type="Gene3D" id="3.40.430.10">
    <property type="entry name" value="Dihydrofolate Reductase, subunit A"/>
    <property type="match status" value="1"/>
</dbReference>
<keyword evidence="6" id="KW-0560">Oxidoreductase</keyword>
<protein>
    <recommendedName>
        <fullName evidence="3">Dihydrofolate reductase</fullName>
        <ecNumber evidence="2">1.5.1.3</ecNumber>
    </recommendedName>
</protein>
<gene>
    <name evidence="10 12" type="ORF">BDZ99DRAFT_345219</name>
</gene>
<comment type="similarity">
    <text evidence="7">Belongs to the dihydrofolate reductase family.</text>
</comment>
<comment type="pathway">
    <text evidence="1">Cofactor biosynthesis; tetrahydrofolate biosynthesis; 5,6,7,8-tetrahydrofolate from 7,8-dihydrofolate: step 1/1.</text>
</comment>
<reference evidence="12" key="3">
    <citation type="submission" date="2025-04" db="UniProtKB">
        <authorList>
            <consortium name="RefSeq"/>
        </authorList>
    </citation>
    <scope>IDENTIFICATION</scope>
    <source>
        <strain evidence="12">CBS 304.34</strain>
    </source>
</reference>
<keyword evidence="5" id="KW-0521">NADP</keyword>
<evidence type="ECO:0000313" key="11">
    <source>
        <dbReference type="Proteomes" id="UP000504636"/>
    </source>
</evidence>
<dbReference type="PRINTS" id="PR00070">
    <property type="entry name" value="DHFR"/>
</dbReference>
<dbReference type="InterPro" id="IPR012259">
    <property type="entry name" value="DHFR"/>
</dbReference>
<dbReference type="OrthoDB" id="414698at2759"/>
<organism evidence="10">
    <name type="scientific">Mytilinidion resinicola</name>
    <dbReference type="NCBI Taxonomy" id="574789"/>
    <lineage>
        <taxon>Eukaryota</taxon>
        <taxon>Fungi</taxon>
        <taxon>Dikarya</taxon>
        <taxon>Ascomycota</taxon>
        <taxon>Pezizomycotina</taxon>
        <taxon>Dothideomycetes</taxon>
        <taxon>Pleosporomycetidae</taxon>
        <taxon>Mytilinidiales</taxon>
        <taxon>Mytilinidiaceae</taxon>
        <taxon>Mytilinidion</taxon>
    </lineage>
</organism>
<dbReference type="UniPathway" id="UPA00077">
    <property type="reaction ID" value="UER00158"/>
</dbReference>
<dbReference type="GO" id="GO:0046452">
    <property type="term" value="P:dihydrofolate metabolic process"/>
    <property type="evidence" value="ECO:0007669"/>
    <property type="project" value="TreeGrafter"/>
</dbReference>
<dbReference type="SUPFAM" id="SSF53597">
    <property type="entry name" value="Dihydrofolate reductase-like"/>
    <property type="match status" value="1"/>
</dbReference>
<dbReference type="EMBL" id="MU003715">
    <property type="protein sequence ID" value="KAF2804017.1"/>
    <property type="molecule type" value="Genomic_DNA"/>
</dbReference>
<dbReference type="GO" id="GO:0046654">
    <property type="term" value="P:tetrahydrofolate biosynthetic process"/>
    <property type="evidence" value="ECO:0007669"/>
    <property type="project" value="UniProtKB-UniPathway"/>
</dbReference>
<proteinExistence type="inferred from homology"/>
<feature type="region of interest" description="Disordered" evidence="8">
    <location>
        <begin position="41"/>
        <end position="65"/>
    </location>
</feature>
<evidence type="ECO:0000256" key="4">
    <source>
        <dbReference type="ARBA" id="ARBA00022563"/>
    </source>
</evidence>
<evidence type="ECO:0000256" key="6">
    <source>
        <dbReference type="ARBA" id="ARBA00023002"/>
    </source>
</evidence>
<dbReference type="InterPro" id="IPR024072">
    <property type="entry name" value="DHFR-like_dom_sf"/>
</dbReference>